<comment type="caution">
    <text evidence="3">The sequence shown here is derived from an EMBL/GenBank/DDBJ whole genome shotgun (WGS) entry which is preliminary data.</text>
</comment>
<dbReference type="Proteomes" id="UP000247792">
    <property type="component" value="Unassembled WGS sequence"/>
</dbReference>
<dbReference type="AlphaFoldDB" id="A0A318JHN1"/>
<feature type="signal peptide" evidence="2">
    <location>
        <begin position="1"/>
        <end position="30"/>
    </location>
</feature>
<keyword evidence="4" id="KW-1185">Reference proteome</keyword>
<keyword evidence="1" id="KW-0812">Transmembrane</keyword>
<name>A0A318JHN1_9BURK</name>
<evidence type="ECO:0000313" key="3">
    <source>
        <dbReference type="EMBL" id="PXX47295.1"/>
    </source>
</evidence>
<protein>
    <submittedName>
        <fullName evidence="3">Uncharacterized protein DUF3999</fullName>
    </submittedName>
</protein>
<accession>A0A318JHN1</accession>
<dbReference type="Pfam" id="PF13163">
    <property type="entry name" value="DUF3999"/>
    <property type="match status" value="1"/>
</dbReference>
<feature type="chain" id="PRO_5016319627" evidence="2">
    <location>
        <begin position="31"/>
        <end position="494"/>
    </location>
</feature>
<proteinExistence type="predicted"/>
<dbReference type="RefSeq" id="WP_110253684.1">
    <property type="nucleotide sequence ID" value="NZ_QJKB01000001.1"/>
</dbReference>
<feature type="transmembrane region" description="Helical" evidence="1">
    <location>
        <begin position="464"/>
        <end position="484"/>
    </location>
</feature>
<dbReference type="OrthoDB" id="5405606at2"/>
<gene>
    <name evidence="3" type="ORF">DFR42_101872</name>
</gene>
<dbReference type="EMBL" id="QJKB01000001">
    <property type="protein sequence ID" value="PXX47295.1"/>
    <property type="molecule type" value="Genomic_DNA"/>
</dbReference>
<sequence length="494" mass="54825">MSINRRINKLTLKSQLKLLLLAACAITSNAGVAQALAPQTKHAVISSTAAGPYFQLDIPTNIYPGSLHPDLHDVRVRNADGDLLSFAWADMETSSAKLESKTVSAFPLKDIQSNSFSSFRQNADGSLTALSQVKITRQNPVPAWIIDVSKIKGKLLQARFSISEQVDGMFGFTLESSNDLKNWQSLGSEQLVQLRHQGSVLQNLGIRLHHVSAQYLRLRWNNPADAPWLDNVSIDSQQEVYTPPVLQWSKPIPVKTCAANYCEYSIPDNTPIDSLRLLVSEPNTLLHITVLAQVTTTTTPVSSYHHRHSPLYPLHVLRHQKRNTEVQVDQQVWLNDSLVYKINLPNGEVKSRDLLMDGASYKTLRLQTDNPYSKLGKTLPEIQIASLPRRLVFLARGKPPYQLEWGMENKEGAAIPLTTLIPKMDLTRPVQADIASVEIADYVAPQAAIKPAVDKTPAKEHKPWLWAALGVGLLLLGGMVWSLLKSISEDKAKT</sequence>
<keyword evidence="1" id="KW-0472">Membrane</keyword>
<keyword evidence="2" id="KW-0732">Signal</keyword>
<evidence type="ECO:0000256" key="2">
    <source>
        <dbReference type="SAM" id="SignalP"/>
    </source>
</evidence>
<keyword evidence="1" id="KW-1133">Transmembrane helix</keyword>
<dbReference type="InterPro" id="IPR025060">
    <property type="entry name" value="DUF3999"/>
</dbReference>
<reference evidence="3 4" key="1">
    <citation type="submission" date="2018-05" db="EMBL/GenBank/DDBJ databases">
        <title>Genomic Encyclopedia of Type Strains, Phase IV (KMG-IV): sequencing the most valuable type-strain genomes for metagenomic binning, comparative biology and taxonomic classification.</title>
        <authorList>
            <person name="Goeker M."/>
        </authorList>
    </citation>
    <scope>NUCLEOTIDE SEQUENCE [LARGE SCALE GENOMIC DNA]</scope>
    <source>
        <strain evidence="3 4">DSM 19792</strain>
    </source>
</reference>
<evidence type="ECO:0000256" key="1">
    <source>
        <dbReference type="SAM" id="Phobius"/>
    </source>
</evidence>
<evidence type="ECO:0000313" key="4">
    <source>
        <dbReference type="Proteomes" id="UP000247792"/>
    </source>
</evidence>
<organism evidence="3 4">
    <name type="scientific">Undibacterium pigrum</name>
    <dbReference type="NCBI Taxonomy" id="401470"/>
    <lineage>
        <taxon>Bacteria</taxon>
        <taxon>Pseudomonadati</taxon>
        <taxon>Pseudomonadota</taxon>
        <taxon>Betaproteobacteria</taxon>
        <taxon>Burkholderiales</taxon>
        <taxon>Oxalobacteraceae</taxon>
        <taxon>Undibacterium</taxon>
    </lineage>
</organism>